<evidence type="ECO:0000313" key="4">
    <source>
        <dbReference type="Proteomes" id="UP001272987"/>
    </source>
</evidence>
<comment type="caution">
    <text evidence="2">The sequence shown here is derived from an EMBL/GenBank/DDBJ whole genome shotgun (WGS) entry which is preliminary data.</text>
</comment>
<accession>A0AAP6ELS6</accession>
<evidence type="ECO:0000313" key="5">
    <source>
        <dbReference type="Proteomes" id="UP001282288"/>
    </source>
</evidence>
<dbReference type="GO" id="GO:0016491">
    <property type="term" value="F:oxidoreductase activity"/>
    <property type="evidence" value="ECO:0007669"/>
    <property type="project" value="InterPro"/>
</dbReference>
<dbReference type="RefSeq" id="WP_010353910.1">
    <property type="nucleotide sequence ID" value="NZ_CP122369.1"/>
</dbReference>
<dbReference type="InterPro" id="IPR020843">
    <property type="entry name" value="ER"/>
</dbReference>
<dbReference type="InterPro" id="IPR052585">
    <property type="entry name" value="Lipid_raft_assoc_Zn_ADH"/>
</dbReference>
<dbReference type="PANTHER" id="PTHR43482:SF1">
    <property type="entry name" value="PROTEIN AST1-RELATED"/>
    <property type="match status" value="1"/>
</dbReference>
<evidence type="ECO:0000313" key="3">
    <source>
        <dbReference type="EMBL" id="MDX3016852.1"/>
    </source>
</evidence>
<dbReference type="AlphaFoldDB" id="A0AAP6ELS6"/>
<dbReference type="InterPro" id="IPR036291">
    <property type="entry name" value="NAD(P)-bd_dom_sf"/>
</dbReference>
<dbReference type="Proteomes" id="UP001272987">
    <property type="component" value="Unassembled WGS sequence"/>
</dbReference>
<sequence>MRAVVVREFGGPDVVEVVETEVPEPGAREVRIRVAAAALNPADVAVRSGMFGGAGKQVGLGWDVAGVVDAAGVASVWAPGDRVVALDHGISQPLGAQAEFVVVPVDAVALAPAGVDEVPASTLPLNGLTALQGLDALELRAGQSLLVTGAAGGVGAFAAQLAAHRGVSVTGLARERDAEYVRGLGGVEFAASVEGEFDAVFDTAVLGEAALGWVRDGGAYMGVMPHGEPASVRGVRTSAVQVVADGAQLAGLVKLMEEGVLTTRVAGTYPLEEAGAAHARFAEGGVGGRLVLVP</sequence>
<dbReference type="EMBL" id="JARAWC010000094">
    <property type="protein sequence ID" value="MDX2967293.1"/>
    <property type="molecule type" value="Genomic_DNA"/>
</dbReference>
<dbReference type="SUPFAM" id="SSF51735">
    <property type="entry name" value="NAD(P)-binding Rossmann-fold domains"/>
    <property type="match status" value="1"/>
</dbReference>
<evidence type="ECO:0000313" key="2">
    <source>
        <dbReference type="EMBL" id="MDX2967293.1"/>
    </source>
</evidence>
<name>A0AAP6ELS6_9ACTN</name>
<dbReference type="GeneID" id="69809770"/>
<dbReference type="EMBL" id="JARAWP010000002">
    <property type="protein sequence ID" value="MDX3016852.1"/>
    <property type="molecule type" value="Genomic_DNA"/>
</dbReference>
<dbReference type="SMART" id="SM00829">
    <property type="entry name" value="PKS_ER"/>
    <property type="match status" value="1"/>
</dbReference>
<organism evidence="2 5">
    <name type="scientific">Streptomyces acidiscabies</name>
    <dbReference type="NCBI Taxonomy" id="42234"/>
    <lineage>
        <taxon>Bacteria</taxon>
        <taxon>Bacillati</taxon>
        <taxon>Actinomycetota</taxon>
        <taxon>Actinomycetes</taxon>
        <taxon>Kitasatosporales</taxon>
        <taxon>Streptomycetaceae</taxon>
        <taxon>Streptomyces</taxon>
    </lineage>
</organism>
<dbReference type="Pfam" id="PF13602">
    <property type="entry name" value="ADH_zinc_N_2"/>
    <property type="match status" value="1"/>
</dbReference>
<dbReference type="InterPro" id="IPR011032">
    <property type="entry name" value="GroES-like_sf"/>
</dbReference>
<dbReference type="CDD" id="cd05289">
    <property type="entry name" value="MDR_like_2"/>
    <property type="match status" value="1"/>
</dbReference>
<dbReference type="Gene3D" id="3.90.180.10">
    <property type="entry name" value="Medium-chain alcohol dehydrogenases, catalytic domain"/>
    <property type="match status" value="1"/>
</dbReference>
<dbReference type="InterPro" id="IPR013154">
    <property type="entry name" value="ADH-like_N"/>
</dbReference>
<gene>
    <name evidence="2" type="ORF">PV399_47505</name>
    <name evidence="3" type="ORF">PV666_03005</name>
</gene>
<dbReference type="Gene3D" id="3.40.50.720">
    <property type="entry name" value="NAD(P)-binding Rossmann-like Domain"/>
    <property type="match status" value="1"/>
</dbReference>
<dbReference type="Pfam" id="PF08240">
    <property type="entry name" value="ADH_N"/>
    <property type="match status" value="1"/>
</dbReference>
<feature type="domain" description="Enoyl reductase (ER)" evidence="1">
    <location>
        <begin position="10"/>
        <end position="292"/>
    </location>
</feature>
<dbReference type="PANTHER" id="PTHR43482">
    <property type="entry name" value="PROTEIN AST1-RELATED"/>
    <property type="match status" value="1"/>
</dbReference>
<dbReference type="SUPFAM" id="SSF50129">
    <property type="entry name" value="GroES-like"/>
    <property type="match status" value="1"/>
</dbReference>
<keyword evidence="4" id="KW-1185">Reference proteome</keyword>
<evidence type="ECO:0000259" key="1">
    <source>
        <dbReference type="SMART" id="SM00829"/>
    </source>
</evidence>
<dbReference type="Proteomes" id="UP001282288">
    <property type="component" value="Unassembled WGS sequence"/>
</dbReference>
<proteinExistence type="predicted"/>
<protein>
    <submittedName>
        <fullName evidence="2">NADP-dependent oxidoreductase</fullName>
    </submittedName>
</protein>
<reference evidence="2 4" key="1">
    <citation type="journal article" date="2023" name="Microb. Genom.">
        <title>Mesoterricola silvestris gen. nov., sp. nov., Mesoterricola sediminis sp. nov., Geothrix oryzae sp. nov., Geothrix edaphica sp. nov., Geothrix rubra sp. nov., and Geothrix limicola sp. nov., six novel members of Acidobacteriota isolated from soils.</title>
        <authorList>
            <person name="Weisberg A.J."/>
            <person name="Pearce E."/>
            <person name="Kramer C.G."/>
            <person name="Chang J.H."/>
            <person name="Clarke C.R."/>
        </authorList>
    </citation>
    <scope>NUCLEOTIDE SEQUENCE</scope>
    <source>
        <strain evidence="3 4">NB05-1H</strain>
        <strain evidence="2">NRRL_B-16521</strain>
    </source>
</reference>